<dbReference type="EMBL" id="SPLM01000004">
    <property type="protein sequence ID" value="TMW67609.1"/>
    <property type="molecule type" value="Genomic_DNA"/>
</dbReference>
<evidence type="ECO:0000256" key="7">
    <source>
        <dbReference type="ARBA" id="ARBA00023242"/>
    </source>
</evidence>
<keyword evidence="6" id="KW-0804">Transcription</keyword>
<evidence type="ECO:0000256" key="3">
    <source>
        <dbReference type="ARBA" id="ARBA00022771"/>
    </source>
</evidence>
<comment type="caution">
    <text evidence="10">The sequence shown here is derived from an EMBL/GenBank/DDBJ whole genome shotgun (WGS) entry which is preliminary data.</text>
</comment>
<dbReference type="InterPro" id="IPR052035">
    <property type="entry name" value="ZnF_BED_domain_contain"/>
</dbReference>
<gene>
    <name evidence="10" type="ORF">Poli38472_011229</name>
</gene>
<evidence type="ECO:0000256" key="1">
    <source>
        <dbReference type="ARBA" id="ARBA00004123"/>
    </source>
</evidence>
<protein>
    <recommendedName>
        <fullName evidence="9">BED-type domain-containing protein</fullName>
    </recommendedName>
</protein>
<dbReference type="OrthoDB" id="1607513at2759"/>
<keyword evidence="3" id="KW-0863">Zinc-finger</keyword>
<feature type="region of interest" description="Disordered" evidence="8">
    <location>
        <begin position="746"/>
        <end position="785"/>
    </location>
</feature>
<accession>A0A8K1CQX2</accession>
<dbReference type="Proteomes" id="UP000794436">
    <property type="component" value="Unassembled WGS sequence"/>
</dbReference>
<evidence type="ECO:0000259" key="9">
    <source>
        <dbReference type="Pfam" id="PF02892"/>
    </source>
</evidence>
<dbReference type="InterPro" id="IPR003656">
    <property type="entry name" value="Znf_BED"/>
</dbReference>
<comment type="subcellular location">
    <subcellularLocation>
        <location evidence="1">Nucleus</location>
    </subcellularLocation>
</comment>
<evidence type="ECO:0000256" key="5">
    <source>
        <dbReference type="ARBA" id="ARBA00023015"/>
    </source>
</evidence>
<dbReference type="SUPFAM" id="SSF53098">
    <property type="entry name" value="Ribonuclease H-like"/>
    <property type="match status" value="1"/>
</dbReference>
<dbReference type="AlphaFoldDB" id="A0A8K1CQX2"/>
<keyword evidence="4" id="KW-0862">Zinc</keyword>
<evidence type="ECO:0000256" key="6">
    <source>
        <dbReference type="ARBA" id="ARBA00023163"/>
    </source>
</evidence>
<proteinExistence type="predicted"/>
<dbReference type="PANTHER" id="PTHR46481:SF10">
    <property type="entry name" value="ZINC FINGER BED DOMAIN-CONTAINING PROTEIN 39"/>
    <property type="match status" value="1"/>
</dbReference>
<feature type="compositionally biased region" description="Polar residues" evidence="8">
    <location>
        <begin position="774"/>
        <end position="785"/>
    </location>
</feature>
<dbReference type="InterPro" id="IPR012337">
    <property type="entry name" value="RNaseH-like_sf"/>
</dbReference>
<feature type="compositionally biased region" description="Low complexity" evidence="8">
    <location>
        <begin position="177"/>
        <end position="190"/>
    </location>
</feature>
<sequence length="928" mass="102700">MEDVEGTRDVNAHDALFVSGATTATAGAEDGASPASAASPDATAASVAVESASEGISLEIEDDDLLHGSSRHSGVSPVGGIQPSGSSAVYRWYEIEATLGLKRREESSIAKCKLCREQGKLERKSCVRFSKSVTSNLWRHLKENHPDVYARHAGEKKTIQMHKLVSAKKRGRKKKASAAGTGSNAGSSSADPGMDENDRFLDVVGPGEEDGADHSDGPKRPAKKARRRGSDQFFQEYGLPLSVPEKRAINVDKVREAAAYMCVQELVPFDLCSSVAFRNLLNECHAATSLLEDTNAMASGFGKQAITVQARKLVEDVKTRATSQMKMMEGMHLMITELTDDTEEKLLGVFGIGLDNEFNLVRRCIHILSVGSEKYSKFQLDAELAREPAFKDALKNIVPHRFLPSVVVMEPRKRDKYSVFGLSSKLEVLESITSMLRDIMISTITESPTMHPFVIGNRGTTYKLELGSFDQVFDSGCCIDRTASGSDQLRELSELKAEYPTKILSELPNVLTGHTIRDILLKVLHLVAHIKQSKQTCDVMRHIMVGEFRMDMDSYAQVFEKGPDSIVISIESVYDVLSVTTKMMPALQRYFELHKDNSSDFSKLIQLASLSSYEWDRVGYLASLLKPFADAVTKLQEEEYVSSSLIIPSVYTLLEKLRDVRTSGANSELPEDMVALKNLAYAKMSSSFGYLFIRPDEDWSVFQRTTFNWLWSATLLDPRTRPFIIKGPLSQTEYWDLVKGQVGTIAGLNRPKDGENPASDLADHALSLDDDQDTPNGSSNGANTLAKTGDLWDDLQANLTSCAQEEMLLSSSKATLEMTKSNNLVEVEISFFQEEARISLRGNPLEWWQNMRIKYPFLARLARFALAIPGDTHLDELKSVHLDSSVIKRIKASMPGCNVHDVIAASINSRLDKTGHLEASNRHLWTTV</sequence>
<keyword evidence="7" id="KW-0539">Nucleus</keyword>
<evidence type="ECO:0000256" key="4">
    <source>
        <dbReference type="ARBA" id="ARBA00022833"/>
    </source>
</evidence>
<evidence type="ECO:0000256" key="8">
    <source>
        <dbReference type="SAM" id="MobiDB-lite"/>
    </source>
</evidence>
<feature type="compositionally biased region" description="Basic residues" evidence="8">
    <location>
        <begin position="165"/>
        <end position="176"/>
    </location>
</feature>
<dbReference type="GO" id="GO:0003677">
    <property type="term" value="F:DNA binding"/>
    <property type="evidence" value="ECO:0007669"/>
    <property type="project" value="InterPro"/>
</dbReference>
<reference evidence="10" key="1">
    <citation type="submission" date="2019-03" db="EMBL/GenBank/DDBJ databases">
        <title>Long read genome sequence of the mycoparasitic Pythium oligandrum ATCC 38472 isolated from sugarbeet rhizosphere.</title>
        <authorList>
            <person name="Gaulin E."/>
        </authorList>
    </citation>
    <scope>NUCLEOTIDE SEQUENCE</scope>
    <source>
        <strain evidence="10">ATCC 38472_TT</strain>
    </source>
</reference>
<dbReference type="PANTHER" id="PTHR46481">
    <property type="entry name" value="ZINC FINGER BED DOMAIN-CONTAINING PROTEIN 4"/>
    <property type="match status" value="1"/>
</dbReference>
<keyword evidence="11" id="KW-1185">Reference proteome</keyword>
<feature type="region of interest" description="Disordered" evidence="8">
    <location>
        <begin position="165"/>
        <end position="229"/>
    </location>
</feature>
<feature type="compositionally biased region" description="Basic and acidic residues" evidence="8">
    <location>
        <begin position="750"/>
        <end position="767"/>
    </location>
</feature>
<dbReference type="GO" id="GO:0005634">
    <property type="term" value="C:nucleus"/>
    <property type="evidence" value="ECO:0007669"/>
    <property type="project" value="UniProtKB-SubCell"/>
</dbReference>
<dbReference type="Pfam" id="PF02892">
    <property type="entry name" value="zf-BED"/>
    <property type="match status" value="1"/>
</dbReference>
<keyword evidence="5" id="KW-0805">Transcription regulation</keyword>
<keyword evidence="2" id="KW-0479">Metal-binding</keyword>
<feature type="domain" description="BED-type" evidence="9">
    <location>
        <begin position="106"/>
        <end position="146"/>
    </location>
</feature>
<evidence type="ECO:0000313" key="11">
    <source>
        <dbReference type="Proteomes" id="UP000794436"/>
    </source>
</evidence>
<feature type="region of interest" description="Disordered" evidence="8">
    <location>
        <begin position="25"/>
        <end position="50"/>
    </location>
</feature>
<dbReference type="GO" id="GO:0008270">
    <property type="term" value="F:zinc ion binding"/>
    <property type="evidence" value="ECO:0007669"/>
    <property type="project" value="UniProtKB-KW"/>
</dbReference>
<evidence type="ECO:0000313" key="10">
    <source>
        <dbReference type="EMBL" id="TMW67609.1"/>
    </source>
</evidence>
<name>A0A8K1CQX2_PYTOL</name>
<evidence type="ECO:0000256" key="2">
    <source>
        <dbReference type="ARBA" id="ARBA00022723"/>
    </source>
</evidence>
<organism evidence="10 11">
    <name type="scientific">Pythium oligandrum</name>
    <name type="common">Mycoparasitic fungus</name>
    <dbReference type="NCBI Taxonomy" id="41045"/>
    <lineage>
        <taxon>Eukaryota</taxon>
        <taxon>Sar</taxon>
        <taxon>Stramenopiles</taxon>
        <taxon>Oomycota</taxon>
        <taxon>Peronosporomycetes</taxon>
        <taxon>Pythiales</taxon>
        <taxon>Pythiaceae</taxon>
        <taxon>Pythium</taxon>
    </lineage>
</organism>